<keyword evidence="1" id="KW-0812">Transmembrane</keyword>
<feature type="transmembrane region" description="Helical" evidence="1">
    <location>
        <begin position="162"/>
        <end position="179"/>
    </location>
</feature>
<dbReference type="RefSeq" id="WP_342629243.1">
    <property type="nucleotide sequence ID" value="NZ_CP152276.1"/>
</dbReference>
<keyword evidence="1" id="KW-1133">Transmembrane helix</keyword>
<feature type="transmembrane region" description="Helical" evidence="1">
    <location>
        <begin position="36"/>
        <end position="58"/>
    </location>
</feature>
<evidence type="ECO:0008006" key="4">
    <source>
        <dbReference type="Google" id="ProtNLM"/>
    </source>
</evidence>
<dbReference type="EMBL" id="CP152276">
    <property type="protein sequence ID" value="XAE43894.1"/>
    <property type="molecule type" value="Genomic_DNA"/>
</dbReference>
<protein>
    <recommendedName>
        <fullName evidence="4">O-antigen ligase like membrane protein</fullName>
    </recommendedName>
</protein>
<feature type="transmembrane region" description="Helical" evidence="1">
    <location>
        <begin position="79"/>
        <end position="102"/>
    </location>
</feature>
<dbReference type="Proteomes" id="UP001449795">
    <property type="component" value="Chromosome"/>
</dbReference>
<feature type="transmembrane region" description="Helical" evidence="1">
    <location>
        <begin position="133"/>
        <end position="150"/>
    </location>
</feature>
<evidence type="ECO:0000313" key="3">
    <source>
        <dbReference type="Proteomes" id="UP001449795"/>
    </source>
</evidence>
<evidence type="ECO:0000256" key="1">
    <source>
        <dbReference type="SAM" id="Phobius"/>
    </source>
</evidence>
<feature type="transmembrane region" description="Helical" evidence="1">
    <location>
        <begin position="254"/>
        <end position="280"/>
    </location>
</feature>
<organism evidence="2 3">
    <name type="scientific">Nguyenibacter vanlangensis</name>
    <dbReference type="NCBI Taxonomy" id="1216886"/>
    <lineage>
        <taxon>Bacteria</taxon>
        <taxon>Pseudomonadati</taxon>
        <taxon>Pseudomonadota</taxon>
        <taxon>Alphaproteobacteria</taxon>
        <taxon>Acetobacterales</taxon>
        <taxon>Acetobacteraceae</taxon>
        <taxon>Nguyenibacter</taxon>
    </lineage>
</organism>
<gene>
    <name evidence="2" type="ORF">AAC691_05545</name>
</gene>
<feature type="transmembrane region" description="Helical" evidence="1">
    <location>
        <begin position="373"/>
        <end position="393"/>
    </location>
</feature>
<feature type="transmembrane region" description="Helical" evidence="1">
    <location>
        <begin position="439"/>
        <end position="459"/>
    </location>
</feature>
<feature type="transmembrane region" description="Helical" evidence="1">
    <location>
        <begin position="292"/>
        <end position="314"/>
    </location>
</feature>
<proteinExistence type="predicted"/>
<keyword evidence="3" id="KW-1185">Reference proteome</keyword>
<accession>A0ABZ3D7Y8</accession>
<name>A0ABZ3D7Y8_9PROT</name>
<evidence type="ECO:0000313" key="2">
    <source>
        <dbReference type="EMBL" id="XAE43894.1"/>
    </source>
</evidence>
<keyword evidence="1" id="KW-0472">Membrane</keyword>
<reference evidence="2 3" key="1">
    <citation type="submission" date="2024-04" db="EMBL/GenBank/DDBJ databases">
        <title>Complete genome sequence of Nguyenibacter vanlangesis HBCM-1154, a strain capable of nitrogen fixation, IAA production, and phosphorus solubilization isolated from sugarcane soil.</title>
        <authorList>
            <person name="MY HANH P."/>
        </authorList>
    </citation>
    <scope>NUCLEOTIDE SEQUENCE [LARGE SCALE GENOMIC DNA]</scope>
    <source>
        <strain evidence="2 3">HBCM 1154</strain>
    </source>
</reference>
<sequence length="499" mass="52642">MSVPVIGLVLMPLCLLLLRRPAGLLALLLLAGAFPAGAAVVFGGLGVQPALVPALAFMTYAGMQRLLGVRYPGDTAARALYMPFVLTTAWAVVGSLVMPRLFMDRVWVWPQKNDGVAAQVLLAPNFGNISQDLYLVLDVALMVLAAGYLTRPDIRIDRLYRAYLWTGWVVFGLCVWQMAHRLAGVPFPDDVLYSNPGWSILSGQMAGPVPRINASFSEPAACASFLSGILYSTTWVVLQGYRLPMARLLLPASAVGLLFTTSTTGFATVAVGLCLLPLAAMATGSLRLAGRVVRLAIIGTAVACFGVLIVAAVAPNVVPAAQIVIESTENKGDSQSYKERSMADTDALTVAAQTYGLGAGWGSVRASSLVPSLLSTVGVVGVVGLLVFDWCLLRGAMAARRVVPPCPERLVIDGCLPALSGRMIAALFSGPTIGTADFYLLMAMVIAATARITVFRARIGAADARAFAMQGARTPQPEMEPGLGGAVAFRRYGIDIKRA</sequence>